<dbReference type="Proteomes" id="UP000293268">
    <property type="component" value="Unassembled WGS sequence"/>
</dbReference>
<feature type="compositionally biased region" description="Basic residues" evidence="1">
    <location>
        <begin position="168"/>
        <end position="182"/>
    </location>
</feature>
<proteinExistence type="predicted"/>
<reference evidence="2 3" key="1">
    <citation type="submission" date="2019-01" db="EMBL/GenBank/DDBJ databases">
        <title>Unveiling genomic diversity among members of the Bifidobacterium pseudolongum species, a widely distributed gut commensal of the animal kingdom.</title>
        <authorList>
            <person name="Lugli G.A."/>
            <person name="Duranti S."/>
            <person name="Albert K."/>
            <person name="Mancabelli L."/>
            <person name="Napoli S."/>
            <person name="Viappiani A."/>
            <person name="Anzalone R."/>
            <person name="Longhi G."/>
            <person name="Milani C."/>
            <person name="Turroni F."/>
            <person name="Alessandri G."/>
            <person name="Sela D.A."/>
            <person name="Van Sinderen D."/>
            <person name="Ventura M."/>
        </authorList>
    </citation>
    <scope>NUCLEOTIDE SEQUENCE [LARGE SCALE GENOMIC DNA]</scope>
    <source>
        <strain evidence="2 3">2072B</strain>
    </source>
</reference>
<evidence type="ECO:0000256" key="1">
    <source>
        <dbReference type="SAM" id="MobiDB-lite"/>
    </source>
</evidence>
<evidence type="ECO:0000313" key="2">
    <source>
        <dbReference type="EMBL" id="RYQ68868.1"/>
    </source>
</evidence>
<dbReference type="AlphaFoldDB" id="A0A4Q5BDS8"/>
<feature type="region of interest" description="Disordered" evidence="1">
    <location>
        <begin position="161"/>
        <end position="182"/>
    </location>
</feature>
<name>A0A4Q5BDS8_9BIFI</name>
<dbReference type="EMBL" id="SBKU01000005">
    <property type="protein sequence ID" value="RYQ68868.1"/>
    <property type="molecule type" value="Genomic_DNA"/>
</dbReference>
<comment type="caution">
    <text evidence="2">The sequence shown here is derived from an EMBL/GenBank/DDBJ whole genome shotgun (WGS) entry which is preliminary data.</text>
</comment>
<evidence type="ECO:0000313" key="3">
    <source>
        <dbReference type="Proteomes" id="UP000293268"/>
    </source>
</evidence>
<accession>A0A4Q5BDS8</accession>
<feature type="region of interest" description="Disordered" evidence="1">
    <location>
        <begin position="1"/>
        <end position="47"/>
    </location>
</feature>
<protein>
    <submittedName>
        <fullName evidence="2">Uncharacterized protein</fullName>
    </submittedName>
</protein>
<sequence length="318" mass="35349">MTGSTSLVPSGPVESSAVVVERAARKPEPAPQVPRPHGEHAGQMQHQTGLPGVGQVVRVCAPLFSQQLLGVSDGLHLDLEFQAFGPQGRQLRDELVAFPTHVPDRPSRAGRRRRIVPYRLRRAPRILVMHPVLLVVVRKHRVLPVSHDIGAHTQLLADPATGSLPARIPRHRPPPRRLVHRRAPQPAPARLQLVDPTRQHLVARIPQRAQRAPQTPPMLQIVIDRGAFLLERVTFPAPVVKRAAAIAAGLDPCPMPARQHPSGRIPQLVDRRRRAAIVPLVQPHRTKPLLPRIPRHQWTPFPLKSPTFLHHLKTKTPT</sequence>
<organism evidence="2 3">
    <name type="scientific">Bifidobacterium pseudolongum subsp. globosum</name>
    <dbReference type="NCBI Taxonomy" id="1690"/>
    <lineage>
        <taxon>Bacteria</taxon>
        <taxon>Bacillati</taxon>
        <taxon>Actinomycetota</taxon>
        <taxon>Actinomycetes</taxon>
        <taxon>Bifidobacteriales</taxon>
        <taxon>Bifidobacteriaceae</taxon>
        <taxon>Bifidobacterium</taxon>
    </lineage>
</organism>
<gene>
    <name evidence="2" type="ORF">PG2072B_0662</name>
</gene>